<evidence type="ECO:0000256" key="6">
    <source>
        <dbReference type="SAM" id="SignalP"/>
    </source>
</evidence>
<feature type="compositionally biased region" description="Low complexity" evidence="4">
    <location>
        <begin position="822"/>
        <end position="833"/>
    </location>
</feature>
<dbReference type="PANTHER" id="PTHR47966:SF57">
    <property type="entry name" value="PEPTIDASE A1 DOMAIN-CONTAINING PROTEIN"/>
    <property type="match status" value="1"/>
</dbReference>
<dbReference type="Proteomes" id="UP000613580">
    <property type="component" value="Unassembled WGS sequence"/>
</dbReference>
<keyword evidence="3 8" id="KW-0645">Protease</keyword>
<evidence type="ECO:0000256" key="5">
    <source>
        <dbReference type="SAM" id="Phobius"/>
    </source>
</evidence>
<comment type="caution">
    <text evidence="8">The sequence shown here is derived from an EMBL/GenBank/DDBJ whole genome shotgun (WGS) entry which is preliminary data.</text>
</comment>
<dbReference type="InterPro" id="IPR021109">
    <property type="entry name" value="Peptidase_aspartic_dom_sf"/>
</dbReference>
<dbReference type="InterPro" id="IPR034164">
    <property type="entry name" value="Pepsin-like_dom"/>
</dbReference>
<dbReference type="GO" id="GO:0006508">
    <property type="term" value="P:proteolysis"/>
    <property type="evidence" value="ECO:0007669"/>
    <property type="project" value="UniProtKB-KW"/>
</dbReference>
<feature type="compositionally biased region" description="Basic residues" evidence="4">
    <location>
        <begin position="504"/>
        <end position="515"/>
    </location>
</feature>
<evidence type="ECO:0000313" key="8">
    <source>
        <dbReference type="EMBL" id="KAF7292483.1"/>
    </source>
</evidence>
<keyword evidence="5" id="KW-0812">Transmembrane</keyword>
<dbReference type="Gene3D" id="2.40.70.10">
    <property type="entry name" value="Acid Proteases"/>
    <property type="match status" value="2"/>
</dbReference>
<dbReference type="InterPro" id="IPR033121">
    <property type="entry name" value="PEPTIDASE_A1"/>
</dbReference>
<feature type="transmembrane region" description="Helical" evidence="5">
    <location>
        <begin position="472"/>
        <end position="498"/>
    </location>
</feature>
<reference evidence="8" key="1">
    <citation type="submission" date="2020-05" db="EMBL/GenBank/DDBJ databases">
        <title>Mycena genomes resolve the evolution of fungal bioluminescence.</title>
        <authorList>
            <person name="Tsai I.J."/>
        </authorList>
    </citation>
    <scope>NUCLEOTIDE SEQUENCE</scope>
    <source>
        <strain evidence="8">110903Hualien_Pintung</strain>
    </source>
</reference>
<organism evidence="8 9">
    <name type="scientific">Mycena chlorophos</name>
    <name type="common">Agaric fungus</name>
    <name type="synonym">Agaricus chlorophos</name>
    <dbReference type="NCBI Taxonomy" id="658473"/>
    <lineage>
        <taxon>Eukaryota</taxon>
        <taxon>Fungi</taxon>
        <taxon>Dikarya</taxon>
        <taxon>Basidiomycota</taxon>
        <taxon>Agaricomycotina</taxon>
        <taxon>Agaricomycetes</taxon>
        <taxon>Agaricomycetidae</taxon>
        <taxon>Agaricales</taxon>
        <taxon>Marasmiineae</taxon>
        <taxon>Mycenaceae</taxon>
        <taxon>Mycena</taxon>
    </lineage>
</organism>
<evidence type="ECO:0000259" key="7">
    <source>
        <dbReference type="PROSITE" id="PS51767"/>
    </source>
</evidence>
<dbReference type="Pfam" id="PF00026">
    <property type="entry name" value="Asp"/>
    <property type="match status" value="1"/>
</dbReference>
<keyword evidence="3" id="KW-0378">Hydrolase</keyword>
<dbReference type="GO" id="GO:0004190">
    <property type="term" value="F:aspartic-type endopeptidase activity"/>
    <property type="evidence" value="ECO:0007669"/>
    <property type="project" value="UniProtKB-KW"/>
</dbReference>
<feature type="compositionally biased region" description="Low complexity" evidence="4">
    <location>
        <begin position="782"/>
        <end position="793"/>
    </location>
</feature>
<dbReference type="InterPro" id="IPR001461">
    <property type="entry name" value="Aspartic_peptidase_A1"/>
</dbReference>
<accession>A0A8H6S4A0</accession>
<gene>
    <name evidence="8" type="ORF">HMN09_01232400</name>
</gene>
<evidence type="ECO:0000256" key="2">
    <source>
        <dbReference type="ARBA" id="ARBA00022750"/>
    </source>
</evidence>
<evidence type="ECO:0000256" key="3">
    <source>
        <dbReference type="RuleBase" id="RU000454"/>
    </source>
</evidence>
<dbReference type="PROSITE" id="PS51767">
    <property type="entry name" value="PEPTIDASE_A1"/>
    <property type="match status" value="1"/>
</dbReference>
<comment type="similarity">
    <text evidence="1 3">Belongs to the peptidase A1 family.</text>
</comment>
<protein>
    <submittedName>
        <fullName evidence="8">Acid protease</fullName>
    </submittedName>
</protein>
<proteinExistence type="inferred from homology"/>
<keyword evidence="9" id="KW-1185">Reference proteome</keyword>
<keyword evidence="2 3" id="KW-0064">Aspartyl protease</keyword>
<keyword evidence="5" id="KW-1133">Transmembrane helix</keyword>
<dbReference type="EMBL" id="JACAZE010000022">
    <property type="protein sequence ID" value="KAF7292483.1"/>
    <property type="molecule type" value="Genomic_DNA"/>
</dbReference>
<feature type="chain" id="PRO_5034604210" evidence="6">
    <location>
        <begin position="27"/>
        <end position="874"/>
    </location>
</feature>
<feature type="compositionally biased region" description="Pro residues" evidence="4">
    <location>
        <begin position="700"/>
        <end position="731"/>
    </location>
</feature>
<dbReference type="PROSITE" id="PS00141">
    <property type="entry name" value="ASP_PROTEASE"/>
    <property type="match status" value="1"/>
</dbReference>
<name>A0A8H6S4A0_MYCCL</name>
<dbReference type="OrthoDB" id="2747330at2759"/>
<keyword evidence="6" id="KW-0732">Signal</keyword>
<feature type="region of interest" description="Disordered" evidence="4">
    <location>
        <begin position="587"/>
        <end position="874"/>
    </location>
</feature>
<evidence type="ECO:0000256" key="1">
    <source>
        <dbReference type="ARBA" id="ARBA00007447"/>
    </source>
</evidence>
<feature type="domain" description="Peptidase A1" evidence="7">
    <location>
        <begin position="83"/>
        <end position="417"/>
    </location>
</feature>
<dbReference type="PRINTS" id="PR00792">
    <property type="entry name" value="PEPSIN"/>
</dbReference>
<feature type="signal peptide" evidence="6">
    <location>
        <begin position="1"/>
        <end position="26"/>
    </location>
</feature>
<dbReference type="PANTHER" id="PTHR47966">
    <property type="entry name" value="BETA-SITE APP-CLEAVING ENZYME, ISOFORM A-RELATED"/>
    <property type="match status" value="1"/>
</dbReference>
<feature type="region of interest" description="Disordered" evidence="4">
    <location>
        <begin position="504"/>
        <end position="527"/>
    </location>
</feature>
<sequence>MVGASTRSFARLLPALLLASLSVVSAVHFPLERVRRPALEKRSGKSKVSVLASTNDEVNVEYVLFSVHCTLLTEHSDVHDLIYMANVTVGGQAYTVQLDTGSSDVWIKGSTSPLPNVNDTSMTYNLTYGIGWVAGHISYGAVEFAGINVASQALLDVSSANNPALAYGAEGLVGLGFTSLSSIDNAINKTGASTGRSLLYNLFQDNPSDPNYIAFALQRDTDSSDTVQGSFSIGEVDPTYSAVLNSTPISTWPVSEPSRWNVLLEALLLGDGSAIIPNTSVSTAPSNRAVVLLDSGTSYTYVTNEIAQAIYGHIPGAYLEDSQWVVPCSYEVDVALQIAGEVFPVHPLDMAPQSSTNTSLCVGSFVPQAVSVGAGELLMFAATGSSGTTSCALSIRSTTFGDFDSSGSMGNPYVRLLSLVDPTQASKEFHSARGGSAATGITYNAANSTLGGSSSVTVSSTLDDTLNKIATFFPVMLGIMALNAAVLIALIAFGIVYMCRKQRRKSKSTARKTRGRSTPMPIDPRNSYIAGASPQPHAYAPISMAVTEDMENARPMSVNPRDSFAAVPLMDRAPVSMAISEDEMFVPPSPTARVYKSSGLRPKEPENRPNSAAYQRQPSIAVSDEQLYAPPSPGFRAFDGKPGDRPMSAVYTRQPSQDSLEAPPRSFAERPRSVGYQRSPSEEDSLFVASPTQTAQEPVVIPPPPQRQAPPPPPSRQAPPAPPRRIVPEPPTDATAPLSSSPEPIMPPAQRRVSQASVRLTDDQFAALQIPPTQEEQYPIAQPRQMTPQPTRQDSSFSGVRLSDDQFAPGTSSPGPIPRPRQPSSSSSLFVPREFTGRPGDRPQSFAPADPSALVPPVPAFHSDGGGRPKSMAM</sequence>
<evidence type="ECO:0000313" key="9">
    <source>
        <dbReference type="Proteomes" id="UP000613580"/>
    </source>
</evidence>
<dbReference type="SUPFAM" id="SSF50630">
    <property type="entry name" value="Acid proteases"/>
    <property type="match status" value="1"/>
</dbReference>
<keyword evidence="5" id="KW-0472">Membrane</keyword>
<dbReference type="CDD" id="cd05471">
    <property type="entry name" value="pepsin_like"/>
    <property type="match status" value="1"/>
</dbReference>
<dbReference type="AlphaFoldDB" id="A0A8H6S4A0"/>
<evidence type="ECO:0000256" key="4">
    <source>
        <dbReference type="SAM" id="MobiDB-lite"/>
    </source>
</evidence>
<dbReference type="InterPro" id="IPR001969">
    <property type="entry name" value="Aspartic_peptidase_AS"/>
</dbReference>
<feature type="compositionally biased region" description="Polar residues" evidence="4">
    <location>
        <begin position="608"/>
        <end position="620"/>
    </location>
</feature>